<evidence type="ECO:0000313" key="2">
    <source>
        <dbReference type="EMBL" id="NUB90137.1"/>
    </source>
</evidence>
<dbReference type="OrthoDB" id="206382at2157"/>
<feature type="transmembrane region" description="Helical" evidence="1">
    <location>
        <begin position="35"/>
        <end position="54"/>
    </location>
</feature>
<feature type="transmembrane region" description="Helical" evidence="1">
    <location>
        <begin position="127"/>
        <end position="145"/>
    </location>
</feature>
<feature type="transmembrane region" description="Helical" evidence="1">
    <location>
        <begin position="74"/>
        <end position="94"/>
    </location>
</feature>
<name>A0A8J8GLT2_9EURY</name>
<dbReference type="EMBL" id="JABURA010000001">
    <property type="protein sequence ID" value="NUB90137.1"/>
    <property type="molecule type" value="Genomic_DNA"/>
</dbReference>
<comment type="caution">
    <text evidence="2">The sequence shown here is derived from an EMBL/GenBank/DDBJ whole genome shotgun (WGS) entry which is preliminary data.</text>
</comment>
<gene>
    <name evidence="2" type="ORF">HT576_03690</name>
</gene>
<accession>A0A8J8GLT2</accession>
<proteinExistence type="predicted"/>
<keyword evidence="1" id="KW-0812">Transmembrane</keyword>
<dbReference type="AlphaFoldDB" id="A0A8J8GLT2"/>
<keyword evidence="1" id="KW-1133">Transmembrane helix</keyword>
<dbReference type="RefSeq" id="WP_174701290.1">
    <property type="nucleotide sequence ID" value="NZ_JABURA010000001.1"/>
</dbReference>
<organism evidence="2 3">
    <name type="scientific">Haloterrigena gelatinilytica</name>
    <dbReference type="NCBI Taxonomy" id="2741724"/>
    <lineage>
        <taxon>Archaea</taxon>
        <taxon>Methanobacteriati</taxon>
        <taxon>Methanobacteriota</taxon>
        <taxon>Stenosarchaea group</taxon>
        <taxon>Halobacteria</taxon>
        <taxon>Halobacteriales</taxon>
        <taxon>Natrialbaceae</taxon>
        <taxon>Haloterrigena</taxon>
    </lineage>
</organism>
<feature type="transmembrane region" description="Helical" evidence="1">
    <location>
        <begin position="101"/>
        <end position="121"/>
    </location>
</feature>
<keyword evidence="1" id="KW-0472">Membrane</keyword>
<dbReference type="Proteomes" id="UP000728647">
    <property type="component" value="Unassembled WGS sequence"/>
</dbReference>
<sequence length="235" mass="24571">MSTDDRNRNRFALRSAVSAVLDHPLAGLERRRTTVAVAYLCALIGLFVVSYAGANVTVDDVLLDTLSLGFDHVSTVLIVAVSVTITIVPFAYAIWNGGPGLAFALPLVPVALGDLAAGQYVLGVDTAVALTAGAAASALALYATDVRTADSLRPWRTAGGPAVPRLLAVTVLTVVAAFGIARFVAVVPPRSLERYAPFAALWLVPLGIVASYWAGEVRTTVATRTEHTDGDRADT</sequence>
<feature type="transmembrane region" description="Helical" evidence="1">
    <location>
        <begin position="195"/>
        <end position="214"/>
    </location>
</feature>
<evidence type="ECO:0000313" key="3">
    <source>
        <dbReference type="Proteomes" id="UP000728647"/>
    </source>
</evidence>
<protein>
    <submittedName>
        <fullName evidence="2">Uncharacterized protein</fullName>
    </submittedName>
</protein>
<evidence type="ECO:0000256" key="1">
    <source>
        <dbReference type="SAM" id="Phobius"/>
    </source>
</evidence>
<reference evidence="2" key="1">
    <citation type="submission" date="2020-06" db="EMBL/GenBank/DDBJ databases">
        <title>Haloterrigena sp. nov., an extremely halophilic archaeon isolated from a saline sediment.</title>
        <authorList>
            <person name="Liu B.-B."/>
        </authorList>
    </citation>
    <scope>NUCLEOTIDE SEQUENCE</scope>
    <source>
        <strain evidence="2">SYSU A121-1</strain>
    </source>
</reference>
<feature type="transmembrane region" description="Helical" evidence="1">
    <location>
        <begin position="166"/>
        <end position="189"/>
    </location>
</feature>